<comment type="caution">
    <text evidence="2">The sequence shown here is derived from an EMBL/GenBank/DDBJ whole genome shotgun (WGS) entry which is preliminary data.</text>
</comment>
<dbReference type="PANTHER" id="PTHR43639:SF9">
    <property type="entry name" value="BLL5898 PROTEIN"/>
    <property type="match status" value="1"/>
</dbReference>
<accession>A0A9W6W3F6</accession>
<dbReference type="InterPro" id="IPR002347">
    <property type="entry name" value="SDR_fam"/>
</dbReference>
<evidence type="ECO:0000256" key="1">
    <source>
        <dbReference type="ARBA" id="ARBA00023002"/>
    </source>
</evidence>
<sequence length="288" mass="29541">MLVTGAGRGIGAAIATLAAAEGANVVVNDRDVAPARGVVERITAEGGTAIAAVGDVSDWDSAGGVVGTAVEEFGRLDGLVNNAGTFSMALPQDQDPESLRHLLEVNVLGVAYPGLHAIRHMVARGTGSIVNITSSAMSGLPAMSAYGTSKGAVTSMTLGWALDLAGTGVRVNALSPIATTRMQETRMDFEGIAGEDRDTVRAERDVPPEFNAPMAVYLLSPGAHGVNGQVLQVERGNRIVLLGHAHPAGPGVPVEPGSLDDVERAFTAELGRRLQTIGLPAAERAVNA</sequence>
<keyword evidence="1" id="KW-0560">Oxidoreductase</keyword>
<dbReference type="EMBL" id="BSTK01000011">
    <property type="protein sequence ID" value="GLY88852.1"/>
    <property type="molecule type" value="Genomic_DNA"/>
</dbReference>
<evidence type="ECO:0000313" key="3">
    <source>
        <dbReference type="Proteomes" id="UP001165074"/>
    </source>
</evidence>
<dbReference type="PANTHER" id="PTHR43639">
    <property type="entry name" value="OXIDOREDUCTASE, SHORT-CHAIN DEHYDROGENASE/REDUCTASE FAMILY (AFU_ORTHOLOGUE AFUA_5G02870)"/>
    <property type="match status" value="1"/>
</dbReference>
<gene>
    <name evidence="2" type="ORF">Airi02_067810</name>
</gene>
<dbReference type="AlphaFoldDB" id="A0A9W6W3F6"/>
<dbReference type="Gene3D" id="3.40.50.720">
    <property type="entry name" value="NAD(P)-binding Rossmann-like Domain"/>
    <property type="match status" value="1"/>
</dbReference>
<dbReference type="PRINTS" id="PR00080">
    <property type="entry name" value="SDRFAMILY"/>
</dbReference>
<dbReference type="Proteomes" id="UP001165074">
    <property type="component" value="Unassembled WGS sequence"/>
</dbReference>
<dbReference type="InterPro" id="IPR036291">
    <property type="entry name" value="NAD(P)-bd_dom_sf"/>
</dbReference>
<keyword evidence="3" id="KW-1185">Reference proteome</keyword>
<reference evidence="2" key="1">
    <citation type="submission" date="2023-03" db="EMBL/GenBank/DDBJ databases">
        <title>Actinoallomurus iriomotensis NBRC 103684.</title>
        <authorList>
            <person name="Ichikawa N."/>
            <person name="Sato H."/>
            <person name="Tonouchi N."/>
        </authorList>
    </citation>
    <scope>NUCLEOTIDE SEQUENCE</scope>
    <source>
        <strain evidence="2">NBRC 103684</strain>
    </source>
</reference>
<evidence type="ECO:0000313" key="2">
    <source>
        <dbReference type="EMBL" id="GLY88852.1"/>
    </source>
</evidence>
<name>A0A9W6W3F6_9ACTN</name>
<dbReference type="CDD" id="cd05233">
    <property type="entry name" value="SDR_c"/>
    <property type="match status" value="1"/>
</dbReference>
<dbReference type="PRINTS" id="PR00081">
    <property type="entry name" value="GDHRDH"/>
</dbReference>
<dbReference type="SUPFAM" id="SSF51735">
    <property type="entry name" value="NAD(P)-binding Rossmann-fold domains"/>
    <property type="match status" value="1"/>
</dbReference>
<organism evidence="2 3">
    <name type="scientific">Actinoallomurus iriomotensis</name>
    <dbReference type="NCBI Taxonomy" id="478107"/>
    <lineage>
        <taxon>Bacteria</taxon>
        <taxon>Bacillati</taxon>
        <taxon>Actinomycetota</taxon>
        <taxon>Actinomycetes</taxon>
        <taxon>Streptosporangiales</taxon>
        <taxon>Thermomonosporaceae</taxon>
        <taxon>Actinoallomurus</taxon>
    </lineage>
</organism>
<dbReference type="GO" id="GO:0016491">
    <property type="term" value="F:oxidoreductase activity"/>
    <property type="evidence" value="ECO:0007669"/>
    <property type="project" value="UniProtKB-KW"/>
</dbReference>
<protein>
    <submittedName>
        <fullName evidence="2">Short-chain dehydrogenase</fullName>
    </submittedName>
</protein>
<dbReference type="Pfam" id="PF13561">
    <property type="entry name" value="adh_short_C2"/>
    <property type="match status" value="1"/>
</dbReference>
<proteinExistence type="predicted"/>